<dbReference type="AlphaFoldDB" id="A0A1X9NI01"/>
<dbReference type="Gene3D" id="2.30.40.10">
    <property type="entry name" value="Urease, subunit C, domain 1"/>
    <property type="match status" value="1"/>
</dbReference>
<feature type="domain" description="Amidohydrolase 3" evidence="1">
    <location>
        <begin position="3"/>
        <end position="133"/>
    </location>
</feature>
<dbReference type="PANTHER" id="PTHR22642">
    <property type="entry name" value="IMIDAZOLONEPROPIONASE"/>
    <property type="match status" value="1"/>
</dbReference>
<reference evidence="2 3" key="1">
    <citation type="submission" date="2016-11" db="EMBL/GenBank/DDBJ databases">
        <title>Trade-off between light-utilization and light-protection in marine flavobacteria.</title>
        <authorList>
            <person name="Kumagai Y."/>
        </authorList>
    </citation>
    <scope>NUCLEOTIDE SEQUENCE [LARGE SCALE GENOMIC DNA]</scope>
    <source>
        <strain evidence="2 3">NBRC 107125</strain>
    </source>
</reference>
<dbReference type="GO" id="GO:0016810">
    <property type="term" value="F:hydrolase activity, acting on carbon-nitrogen (but not peptide) bonds"/>
    <property type="evidence" value="ECO:0007669"/>
    <property type="project" value="InterPro"/>
</dbReference>
<evidence type="ECO:0000313" key="3">
    <source>
        <dbReference type="Proteomes" id="UP000193450"/>
    </source>
</evidence>
<name>A0A1X9NI01_9GAMM</name>
<dbReference type="InterPro" id="IPR011059">
    <property type="entry name" value="Metal-dep_hydrolase_composite"/>
</dbReference>
<dbReference type="KEGG" id="osg:BST96_19135"/>
<organism evidence="2 3">
    <name type="scientific">Oceanicoccus sagamiensis</name>
    <dbReference type="NCBI Taxonomy" id="716816"/>
    <lineage>
        <taxon>Bacteria</taxon>
        <taxon>Pseudomonadati</taxon>
        <taxon>Pseudomonadota</taxon>
        <taxon>Gammaproteobacteria</taxon>
        <taxon>Cellvibrionales</taxon>
        <taxon>Spongiibacteraceae</taxon>
        <taxon>Oceanicoccus</taxon>
    </lineage>
</organism>
<accession>A0A1X9NI01</accession>
<dbReference type="EMBL" id="CP019343">
    <property type="protein sequence ID" value="ARN76022.1"/>
    <property type="molecule type" value="Genomic_DNA"/>
</dbReference>
<dbReference type="Pfam" id="PF07969">
    <property type="entry name" value="Amidohydro_3"/>
    <property type="match status" value="1"/>
</dbReference>
<keyword evidence="3" id="KW-1185">Reference proteome</keyword>
<evidence type="ECO:0000313" key="2">
    <source>
        <dbReference type="EMBL" id="ARN76022.1"/>
    </source>
</evidence>
<dbReference type="InterPro" id="IPR013108">
    <property type="entry name" value="Amidohydro_3"/>
</dbReference>
<proteinExistence type="predicted"/>
<dbReference type="STRING" id="716816.BST96_19135"/>
<dbReference type="Gene3D" id="3.20.20.140">
    <property type="entry name" value="Metal-dependent hydrolases"/>
    <property type="match status" value="1"/>
</dbReference>
<dbReference type="PANTHER" id="PTHR22642:SF2">
    <property type="entry name" value="PROTEIN LONG AFTER FAR-RED 3"/>
    <property type="match status" value="1"/>
</dbReference>
<dbReference type="SUPFAM" id="SSF51338">
    <property type="entry name" value="Composite domain of metallo-dependent hydrolases"/>
    <property type="match status" value="1"/>
</dbReference>
<sequence length="193" mass="21231">MGDWHKNSVLGPERAAYISPTKDVLNAGMIFTTHHDAPVALPDSMRVLSATVNRVTRSGEVLGADQRVTPYEGLKAMTLWPAYQHFEEKIKGSIEEGKQADFVILSANPLTVDPLTIADIKVLETINDGKTVYQRETVNTQASIGGDRDRQGCITSAGYQWCAAIKQCVRAWELAAEQGFDNNAAQFARFCDQ</sequence>
<gene>
    <name evidence="2" type="ORF">BST96_19135</name>
</gene>
<evidence type="ECO:0000259" key="1">
    <source>
        <dbReference type="Pfam" id="PF07969"/>
    </source>
</evidence>
<protein>
    <recommendedName>
        <fullName evidence="1">Amidohydrolase 3 domain-containing protein</fullName>
    </recommendedName>
</protein>
<dbReference type="Proteomes" id="UP000193450">
    <property type="component" value="Chromosome"/>
</dbReference>